<dbReference type="AlphaFoldDB" id="A0A7X2NTP7"/>
<dbReference type="GO" id="GO:0005737">
    <property type="term" value="C:cytoplasm"/>
    <property type="evidence" value="ECO:0007669"/>
    <property type="project" value="TreeGrafter"/>
</dbReference>
<dbReference type="SUPFAM" id="SSF51735">
    <property type="entry name" value="NAD(P)-binding Rossmann-fold domains"/>
    <property type="match status" value="1"/>
</dbReference>
<accession>A0A7X2NTP7</accession>
<proteinExistence type="inferred from homology"/>
<dbReference type="GO" id="GO:0016491">
    <property type="term" value="F:oxidoreductase activity"/>
    <property type="evidence" value="ECO:0007669"/>
    <property type="project" value="UniProtKB-ARBA"/>
</dbReference>
<dbReference type="InterPro" id="IPR003462">
    <property type="entry name" value="ODC_Mu_crystall"/>
</dbReference>
<dbReference type="EMBL" id="VUMN01000030">
    <property type="protein sequence ID" value="MSS59384.1"/>
    <property type="molecule type" value="Genomic_DNA"/>
</dbReference>
<evidence type="ECO:0000313" key="2">
    <source>
        <dbReference type="EMBL" id="MSS59384.1"/>
    </source>
</evidence>
<sequence>MIIVEAEEARKRLTPEVCIPLMREAFIALEQGKAVQPLRSINHLPQGNTFGFMPAYLGDHSCFGAKIIDANSNNAGTPYPSHMGYVMMFDSDHGFPIGMADCSVITEVRTGCVSAVATDLLALKDAQKLALIGAGAQARSHTAAILLVRPSIREISVYDLRREAAGKFAEEMKAVYGLEVTVADSARQAVKDADIICTVTPSKEPYLKKEWIRPGAHINAVGTFTPTTREVTSELFAASKVYADEISAMKKESGEYLIPLSEGLIAEDHIRGSLGGLLLGKVPGRQSDEEITLFDALGLAVEDVICGRYLVLGK</sequence>
<protein>
    <submittedName>
        <fullName evidence="2">Ornithine cyclodeaminase family protein</fullName>
    </submittedName>
</protein>
<gene>
    <name evidence="2" type="ORF">FYJ51_10830</name>
</gene>
<comment type="caution">
    <text evidence="2">The sequence shown here is derived from an EMBL/GenBank/DDBJ whole genome shotgun (WGS) entry which is preliminary data.</text>
</comment>
<dbReference type="RefSeq" id="WP_154505604.1">
    <property type="nucleotide sequence ID" value="NZ_VUMN01000030.1"/>
</dbReference>
<dbReference type="Pfam" id="PF02423">
    <property type="entry name" value="OCD_Mu_crystall"/>
    <property type="match status" value="1"/>
</dbReference>
<reference evidence="2 3" key="1">
    <citation type="submission" date="2019-08" db="EMBL/GenBank/DDBJ databases">
        <title>In-depth cultivation of the pig gut microbiome towards novel bacterial diversity and tailored functional studies.</title>
        <authorList>
            <person name="Wylensek D."/>
            <person name="Hitch T.C.A."/>
            <person name="Clavel T."/>
        </authorList>
    </citation>
    <scope>NUCLEOTIDE SEQUENCE [LARGE SCALE GENOMIC DNA]</scope>
    <source>
        <strain evidence="2 3">Oil+RF-744-GAM-WT-6</strain>
    </source>
</reference>
<dbReference type="PIRSF" id="PIRSF001439">
    <property type="entry name" value="CryM"/>
    <property type="match status" value="1"/>
</dbReference>
<dbReference type="InterPro" id="IPR023401">
    <property type="entry name" value="ODC_N"/>
</dbReference>
<dbReference type="PANTHER" id="PTHR13812:SF19">
    <property type="entry name" value="KETIMINE REDUCTASE MU-CRYSTALLIN"/>
    <property type="match status" value="1"/>
</dbReference>
<dbReference type="Gene3D" id="3.30.1780.10">
    <property type="entry name" value="ornithine cyclodeaminase, domain 1"/>
    <property type="match status" value="1"/>
</dbReference>
<keyword evidence="3" id="KW-1185">Reference proteome</keyword>
<dbReference type="Gene3D" id="3.40.50.720">
    <property type="entry name" value="NAD(P)-binding Rossmann-like Domain"/>
    <property type="match status" value="1"/>
</dbReference>
<dbReference type="InterPro" id="IPR036291">
    <property type="entry name" value="NAD(P)-bd_dom_sf"/>
</dbReference>
<dbReference type="Proteomes" id="UP000461880">
    <property type="component" value="Unassembled WGS sequence"/>
</dbReference>
<dbReference type="GO" id="GO:0019752">
    <property type="term" value="P:carboxylic acid metabolic process"/>
    <property type="evidence" value="ECO:0007669"/>
    <property type="project" value="UniProtKB-ARBA"/>
</dbReference>
<dbReference type="PANTHER" id="PTHR13812">
    <property type="entry name" value="KETIMINE REDUCTASE MU-CRYSTALLIN"/>
    <property type="match status" value="1"/>
</dbReference>
<comment type="similarity">
    <text evidence="1">Belongs to the ornithine cyclodeaminase/mu-crystallin family.</text>
</comment>
<evidence type="ECO:0000313" key="3">
    <source>
        <dbReference type="Proteomes" id="UP000461880"/>
    </source>
</evidence>
<dbReference type="FunFam" id="3.40.50.720:FF:000311">
    <property type="entry name" value="Ornithine cyclodeaminase"/>
    <property type="match status" value="1"/>
</dbReference>
<organism evidence="2 3">
    <name type="scientific">Stecheria intestinalis</name>
    <dbReference type="NCBI Taxonomy" id="2606630"/>
    <lineage>
        <taxon>Bacteria</taxon>
        <taxon>Bacillati</taxon>
        <taxon>Bacillota</taxon>
        <taxon>Erysipelotrichia</taxon>
        <taxon>Erysipelotrichales</taxon>
        <taxon>Erysipelotrichaceae</taxon>
        <taxon>Stecheria</taxon>
    </lineage>
</organism>
<evidence type="ECO:0000256" key="1">
    <source>
        <dbReference type="ARBA" id="ARBA00008903"/>
    </source>
</evidence>
<name>A0A7X2NTP7_9FIRM</name>